<name>A0A9D7SAN9_9BACT</name>
<dbReference type="AlphaFoldDB" id="A0A9D7SAN9"/>
<proteinExistence type="predicted"/>
<dbReference type="Proteomes" id="UP000808349">
    <property type="component" value="Unassembled WGS sequence"/>
</dbReference>
<comment type="caution">
    <text evidence="1">The sequence shown here is derived from an EMBL/GenBank/DDBJ whole genome shotgun (WGS) entry which is preliminary data.</text>
</comment>
<sequence length="74" mass="8914">MEKESRLYVELRINVEDIETIQHLLERIGDLHQEVTMLEIDWVNWRIDKLIWVLPISNIFEQILIGLELMINVT</sequence>
<dbReference type="Pfam" id="PF13591">
    <property type="entry name" value="MerR_2"/>
    <property type="match status" value="1"/>
</dbReference>
<accession>A0A9D7SAN9</accession>
<reference evidence="1 2" key="1">
    <citation type="submission" date="2020-10" db="EMBL/GenBank/DDBJ databases">
        <title>Connecting structure to function with the recovery of over 1000 high-quality activated sludge metagenome-assembled genomes encoding full-length rRNA genes using long-read sequencing.</title>
        <authorList>
            <person name="Singleton C.M."/>
            <person name="Petriglieri F."/>
            <person name="Kristensen J.M."/>
            <person name="Kirkegaard R.H."/>
            <person name="Michaelsen T.Y."/>
            <person name="Andersen M.H."/>
            <person name="Karst S.M."/>
            <person name="Dueholm M.S."/>
            <person name="Nielsen P.H."/>
            <person name="Albertsen M."/>
        </authorList>
    </citation>
    <scope>NUCLEOTIDE SEQUENCE [LARGE SCALE GENOMIC DNA]</scope>
    <source>
        <strain evidence="1">Ribe_18-Q3-R11-54_BAT3C.373</strain>
    </source>
</reference>
<protein>
    <submittedName>
        <fullName evidence="1">Uncharacterized protein</fullName>
    </submittedName>
</protein>
<dbReference type="EMBL" id="JADKFW010000007">
    <property type="protein sequence ID" value="MBK9718177.1"/>
    <property type="molecule type" value="Genomic_DNA"/>
</dbReference>
<organism evidence="1 2">
    <name type="scientific">Candidatus Defluviibacterium haderslevense</name>
    <dbReference type="NCBI Taxonomy" id="2981993"/>
    <lineage>
        <taxon>Bacteria</taxon>
        <taxon>Pseudomonadati</taxon>
        <taxon>Bacteroidota</taxon>
        <taxon>Saprospiria</taxon>
        <taxon>Saprospirales</taxon>
        <taxon>Saprospiraceae</taxon>
        <taxon>Candidatus Defluviibacterium</taxon>
    </lineage>
</organism>
<evidence type="ECO:0000313" key="1">
    <source>
        <dbReference type="EMBL" id="MBK9718177.1"/>
    </source>
</evidence>
<gene>
    <name evidence="1" type="ORF">IPO85_11820</name>
</gene>
<evidence type="ECO:0000313" key="2">
    <source>
        <dbReference type="Proteomes" id="UP000808349"/>
    </source>
</evidence>